<evidence type="ECO:0000256" key="6">
    <source>
        <dbReference type="SAM" id="Phobius"/>
    </source>
</evidence>
<keyword evidence="4 6" id="KW-0472">Membrane</keyword>
<evidence type="ECO:0000256" key="3">
    <source>
        <dbReference type="ARBA" id="ARBA00022989"/>
    </source>
</evidence>
<name>A0AAD3MGF5_LATJO</name>
<dbReference type="InterPro" id="IPR051036">
    <property type="entry name" value="SIGLEC"/>
</dbReference>
<keyword evidence="9" id="KW-1185">Reference proteome</keyword>
<proteinExistence type="predicted"/>
<comment type="subcellular location">
    <subcellularLocation>
        <location evidence="1">Membrane</location>
        <topology evidence="1">Single-pass membrane protein</topology>
    </subcellularLocation>
</comment>
<sequence>MDSQETLQETRNKTKVTTSVLSFTASHLHHGKTISCTATYNRQNGSTVSSVSRSLTAAISFPPQILHSSDCTKTTSQVNCSCETVGNPSPILHWYLNGLPVSHSDRFTISSESLNVTGLRTIITMNQPQWRDLSTLVCHSSNSLGTASQRFCITRPEQQTSAGSQGQVTLPVFIATVVALLVLVCTLLFVIRVQRTHYNLLKSQLTGDTSTGAMSQILTRSEGNEAPNETEADIYVNACGLRQADPNPATISETNCTNMPSSGPNNAEKARTSTEKKNEEGSDVIYSSVKWKSKNKKKKPEDPVDMDPPGSSYLEEERCIVGGMSRGFVNNALEMGNIFDEGEPRSVEREVKSEYAQSKSPEWRPYALLLNTFNICIDPIIIYFSTSHIRCTGEKSVFRKRGHAASERQGTSSG</sequence>
<dbReference type="GO" id="GO:0033691">
    <property type="term" value="F:sialic acid binding"/>
    <property type="evidence" value="ECO:0007669"/>
    <property type="project" value="TreeGrafter"/>
</dbReference>
<dbReference type="InterPro" id="IPR007110">
    <property type="entry name" value="Ig-like_dom"/>
</dbReference>
<reference evidence="8" key="1">
    <citation type="submission" date="2022-08" db="EMBL/GenBank/DDBJ databases">
        <title>Genome sequencing of akame (Lates japonicus).</title>
        <authorList>
            <person name="Hashiguchi Y."/>
            <person name="Takahashi H."/>
        </authorList>
    </citation>
    <scope>NUCLEOTIDE SEQUENCE</scope>
    <source>
        <strain evidence="8">Kochi</strain>
    </source>
</reference>
<dbReference type="InterPro" id="IPR036179">
    <property type="entry name" value="Ig-like_dom_sf"/>
</dbReference>
<dbReference type="Gene3D" id="2.60.40.10">
    <property type="entry name" value="Immunoglobulins"/>
    <property type="match status" value="2"/>
</dbReference>
<dbReference type="AlphaFoldDB" id="A0AAD3MGF5"/>
<evidence type="ECO:0000256" key="5">
    <source>
        <dbReference type="SAM" id="MobiDB-lite"/>
    </source>
</evidence>
<dbReference type="PANTHER" id="PTHR12035">
    <property type="entry name" value="SIALIC ACID BINDING IMMUNOGLOBULIN-LIKE LECTIN"/>
    <property type="match status" value="1"/>
</dbReference>
<evidence type="ECO:0000256" key="2">
    <source>
        <dbReference type="ARBA" id="ARBA00022692"/>
    </source>
</evidence>
<evidence type="ECO:0000259" key="7">
    <source>
        <dbReference type="PROSITE" id="PS50835"/>
    </source>
</evidence>
<dbReference type="InterPro" id="IPR013783">
    <property type="entry name" value="Ig-like_fold"/>
</dbReference>
<feature type="domain" description="Ig-like" evidence="7">
    <location>
        <begin position="63"/>
        <end position="154"/>
    </location>
</feature>
<feature type="compositionally biased region" description="Polar residues" evidence="5">
    <location>
        <begin position="249"/>
        <end position="265"/>
    </location>
</feature>
<dbReference type="Proteomes" id="UP001279410">
    <property type="component" value="Unassembled WGS sequence"/>
</dbReference>
<dbReference type="EMBL" id="BRZM01000016">
    <property type="protein sequence ID" value="GLD53061.1"/>
    <property type="molecule type" value="Genomic_DNA"/>
</dbReference>
<dbReference type="GO" id="GO:0007155">
    <property type="term" value="P:cell adhesion"/>
    <property type="evidence" value="ECO:0007669"/>
    <property type="project" value="TreeGrafter"/>
</dbReference>
<gene>
    <name evidence="8" type="ORF">AKAME5_000585600</name>
</gene>
<accession>A0AAD3MGF5</accession>
<evidence type="ECO:0000256" key="4">
    <source>
        <dbReference type="ARBA" id="ARBA00023136"/>
    </source>
</evidence>
<comment type="caution">
    <text evidence="8">The sequence shown here is derived from an EMBL/GenBank/DDBJ whole genome shotgun (WGS) entry which is preliminary data.</text>
</comment>
<protein>
    <submittedName>
        <fullName evidence="8">B-cell receptor CD22-like isoform X2</fullName>
    </submittedName>
</protein>
<feature type="compositionally biased region" description="Basic and acidic residues" evidence="5">
    <location>
        <begin position="268"/>
        <end position="280"/>
    </location>
</feature>
<organism evidence="8 9">
    <name type="scientific">Lates japonicus</name>
    <name type="common">Japanese lates</name>
    <dbReference type="NCBI Taxonomy" id="270547"/>
    <lineage>
        <taxon>Eukaryota</taxon>
        <taxon>Metazoa</taxon>
        <taxon>Chordata</taxon>
        <taxon>Craniata</taxon>
        <taxon>Vertebrata</taxon>
        <taxon>Euteleostomi</taxon>
        <taxon>Actinopterygii</taxon>
        <taxon>Neopterygii</taxon>
        <taxon>Teleostei</taxon>
        <taxon>Neoteleostei</taxon>
        <taxon>Acanthomorphata</taxon>
        <taxon>Carangaria</taxon>
        <taxon>Carangaria incertae sedis</taxon>
        <taxon>Centropomidae</taxon>
        <taxon>Lates</taxon>
    </lineage>
</organism>
<dbReference type="PROSITE" id="PS50835">
    <property type="entry name" value="IG_LIKE"/>
    <property type="match status" value="1"/>
</dbReference>
<dbReference type="InterPro" id="IPR013098">
    <property type="entry name" value="Ig_I-set"/>
</dbReference>
<evidence type="ECO:0000313" key="9">
    <source>
        <dbReference type="Proteomes" id="UP001279410"/>
    </source>
</evidence>
<feature type="region of interest" description="Disordered" evidence="5">
    <location>
        <begin position="249"/>
        <end position="282"/>
    </location>
</feature>
<evidence type="ECO:0000256" key="1">
    <source>
        <dbReference type="ARBA" id="ARBA00004167"/>
    </source>
</evidence>
<keyword evidence="2 6" id="KW-0812">Transmembrane</keyword>
<evidence type="ECO:0000313" key="8">
    <source>
        <dbReference type="EMBL" id="GLD53061.1"/>
    </source>
</evidence>
<dbReference type="SUPFAM" id="SSF48726">
    <property type="entry name" value="Immunoglobulin"/>
    <property type="match status" value="1"/>
</dbReference>
<keyword evidence="8" id="KW-0675">Receptor</keyword>
<dbReference type="PANTHER" id="PTHR12035:SF125">
    <property type="entry name" value="SIALIC ACID-BINDING IG-LIKE LECTIN 5"/>
    <property type="match status" value="1"/>
</dbReference>
<feature type="transmembrane region" description="Helical" evidence="6">
    <location>
        <begin position="168"/>
        <end position="191"/>
    </location>
</feature>
<dbReference type="Pfam" id="PF07679">
    <property type="entry name" value="I-set"/>
    <property type="match status" value="1"/>
</dbReference>
<dbReference type="GO" id="GO:0005886">
    <property type="term" value="C:plasma membrane"/>
    <property type="evidence" value="ECO:0007669"/>
    <property type="project" value="TreeGrafter"/>
</dbReference>
<keyword evidence="3 6" id="KW-1133">Transmembrane helix</keyword>